<keyword evidence="4" id="KW-0805">Transcription regulation</keyword>
<feature type="compositionally biased region" description="Basic residues" evidence="8">
    <location>
        <begin position="285"/>
        <end position="295"/>
    </location>
</feature>
<name>A0ABR0LX21_9PEZI</name>
<evidence type="ECO:0000256" key="2">
    <source>
        <dbReference type="ARBA" id="ARBA00007117"/>
    </source>
</evidence>
<evidence type="ECO:0008006" key="11">
    <source>
        <dbReference type="Google" id="ProtNLM"/>
    </source>
</evidence>
<evidence type="ECO:0000313" key="10">
    <source>
        <dbReference type="Proteomes" id="UP001357485"/>
    </source>
</evidence>
<organism evidence="9 10">
    <name type="scientific">Cryomyces antarcticus</name>
    <dbReference type="NCBI Taxonomy" id="329879"/>
    <lineage>
        <taxon>Eukaryota</taxon>
        <taxon>Fungi</taxon>
        <taxon>Dikarya</taxon>
        <taxon>Ascomycota</taxon>
        <taxon>Pezizomycotina</taxon>
        <taxon>Dothideomycetes</taxon>
        <taxon>Dothideomycetes incertae sedis</taxon>
        <taxon>Cryomyces</taxon>
    </lineage>
</organism>
<keyword evidence="3" id="KW-0156">Chromatin regulator</keyword>
<feature type="compositionally biased region" description="Acidic residues" evidence="8">
    <location>
        <begin position="255"/>
        <end position="273"/>
    </location>
</feature>
<dbReference type="Proteomes" id="UP001357485">
    <property type="component" value="Unassembled WGS sequence"/>
</dbReference>
<evidence type="ECO:0000256" key="7">
    <source>
        <dbReference type="ARBA" id="ARBA00025178"/>
    </source>
</evidence>
<protein>
    <recommendedName>
        <fullName evidence="11">CT20 family protein</fullName>
    </recommendedName>
</protein>
<comment type="subcellular location">
    <subcellularLocation>
        <location evidence="1">Nucleus</location>
    </subcellularLocation>
</comment>
<keyword evidence="10" id="KW-1185">Reference proteome</keyword>
<keyword evidence="5" id="KW-0804">Transcription</keyword>
<evidence type="ECO:0000256" key="5">
    <source>
        <dbReference type="ARBA" id="ARBA00023163"/>
    </source>
</evidence>
<evidence type="ECO:0000313" key="9">
    <source>
        <dbReference type="EMBL" id="KAK5255103.1"/>
    </source>
</evidence>
<dbReference type="InterPro" id="IPR012423">
    <property type="entry name" value="Eaf7/MRGBP"/>
</dbReference>
<dbReference type="EMBL" id="JAVRRA010008860">
    <property type="protein sequence ID" value="KAK5255103.1"/>
    <property type="molecule type" value="Genomic_DNA"/>
</dbReference>
<sequence>MPPKKKARTTVPTSPAPKTPSAVIPEPPRRSSLTDDEIVNDPWTDDQETGLFKSMIRWKPTGMHKHFHMMSIAQNIRSHGYTSARDAHTRIPGIWAKLRTLYDLEALDERENAHAVNEAHDTRHPDSESPSSTESVASDYDSFELPTEDFADMMWARRLSSPDNSIRSSPPALPQLFNPNGLAPIPFPESLRRSETAEVSETPDAPTPTRRNARARPRGGRAAPAEQLKVKGGGNAKSRAARGRQGSKATTVENTTEDDEESEEEDSEEESEGETTQVPAERGGRGRGRGGRGRGRGGGAAVGPSRRGKRQR</sequence>
<keyword evidence="6" id="KW-0539">Nucleus</keyword>
<feature type="compositionally biased region" description="Acidic residues" evidence="8">
    <location>
        <begin position="34"/>
        <end position="46"/>
    </location>
</feature>
<gene>
    <name evidence="9" type="ORF">LTR16_004685</name>
</gene>
<comment type="caution">
    <text evidence="9">The sequence shown here is derived from an EMBL/GenBank/DDBJ whole genome shotgun (WGS) entry which is preliminary data.</text>
</comment>
<feature type="region of interest" description="Disordered" evidence="8">
    <location>
        <begin position="161"/>
        <end position="312"/>
    </location>
</feature>
<proteinExistence type="inferred from homology"/>
<dbReference type="PANTHER" id="PTHR13581:SF5">
    <property type="entry name" value="MRG_MORF4L-BINDING PROTEIN"/>
    <property type="match status" value="1"/>
</dbReference>
<feature type="region of interest" description="Disordered" evidence="8">
    <location>
        <begin position="116"/>
        <end position="140"/>
    </location>
</feature>
<evidence type="ECO:0000256" key="1">
    <source>
        <dbReference type="ARBA" id="ARBA00004123"/>
    </source>
</evidence>
<comment type="similarity">
    <text evidence="2">Belongs to the EAF7 family.</text>
</comment>
<feature type="region of interest" description="Disordered" evidence="8">
    <location>
        <begin position="1"/>
        <end position="46"/>
    </location>
</feature>
<accession>A0ABR0LX21</accession>
<dbReference type="Pfam" id="PF07904">
    <property type="entry name" value="Eaf7"/>
    <property type="match status" value="1"/>
</dbReference>
<evidence type="ECO:0000256" key="3">
    <source>
        <dbReference type="ARBA" id="ARBA00022853"/>
    </source>
</evidence>
<dbReference type="PANTHER" id="PTHR13581">
    <property type="entry name" value="MRG-BINDING PROTEIN"/>
    <property type="match status" value="1"/>
</dbReference>
<evidence type="ECO:0000256" key="8">
    <source>
        <dbReference type="SAM" id="MobiDB-lite"/>
    </source>
</evidence>
<reference evidence="9 10" key="1">
    <citation type="submission" date="2023-08" db="EMBL/GenBank/DDBJ databases">
        <title>Black Yeasts Isolated from many extreme environments.</title>
        <authorList>
            <person name="Coleine C."/>
            <person name="Stajich J.E."/>
            <person name="Selbmann L."/>
        </authorList>
    </citation>
    <scope>NUCLEOTIDE SEQUENCE [LARGE SCALE GENOMIC DNA]</scope>
    <source>
        <strain evidence="9 10">CCFEE 536</strain>
    </source>
</reference>
<evidence type="ECO:0000256" key="4">
    <source>
        <dbReference type="ARBA" id="ARBA00023015"/>
    </source>
</evidence>
<comment type="function">
    <text evidence="7">Component of the NuA4 histone acetyltransferase complex which is involved in transcriptional activation of selected genes principally by acetylation of nucleosomal histone H4 and H2A. The NuA4 complex is also involved in DNA repair.</text>
</comment>
<feature type="compositionally biased region" description="Basic and acidic residues" evidence="8">
    <location>
        <begin position="116"/>
        <end position="127"/>
    </location>
</feature>
<evidence type="ECO:0000256" key="6">
    <source>
        <dbReference type="ARBA" id="ARBA00023242"/>
    </source>
</evidence>
<feature type="compositionally biased region" description="Low complexity" evidence="8">
    <location>
        <begin position="128"/>
        <end position="139"/>
    </location>
</feature>